<keyword evidence="2" id="KW-1185">Reference proteome</keyword>
<evidence type="ECO:0000313" key="1">
    <source>
        <dbReference type="EMBL" id="TDK23511.1"/>
    </source>
</evidence>
<comment type="caution">
    <text evidence="1">The sequence shown here is derived from an EMBL/GenBank/DDBJ whole genome shotgun (WGS) entry which is preliminary data.</text>
</comment>
<dbReference type="AlphaFoldDB" id="A0A4R5TLN4"/>
<sequence length="204" mass="22244">MVQLSVKQLVEILQVGREIAFDRVWMAADTAMGRFAGRVELYLIVRVGLGRTVSLKTVPWFSEAVERIVPGATVGVDGIGDLDGLRDPAAREVLLHMVELTDRLTDRDEGLWQVITASGTVYLLDLGPGQRTLTRLPGREKPKGDYARIEVAGLRRDGETLPLLAVGQLQLGQPAALLLDVRRDGIPTVRSTTPVVSIERLDGA</sequence>
<evidence type="ECO:0000313" key="2">
    <source>
        <dbReference type="Proteomes" id="UP000295411"/>
    </source>
</evidence>
<accession>A0A4R5TLN4</accession>
<proteinExistence type="predicted"/>
<name>A0A4R5TLN4_9MICC</name>
<protein>
    <submittedName>
        <fullName evidence="1">Uncharacterized protein</fullName>
    </submittedName>
</protein>
<dbReference type="RefSeq" id="WP_133404977.1">
    <property type="nucleotide sequence ID" value="NZ_SMTK01000006.1"/>
</dbReference>
<dbReference type="OrthoDB" id="5118767at2"/>
<gene>
    <name evidence="1" type="ORF">E2F48_16095</name>
</gene>
<organism evidence="1 2">
    <name type="scientific">Arthrobacter crusticola</name>
    <dbReference type="NCBI Taxonomy" id="2547960"/>
    <lineage>
        <taxon>Bacteria</taxon>
        <taxon>Bacillati</taxon>
        <taxon>Actinomycetota</taxon>
        <taxon>Actinomycetes</taxon>
        <taxon>Micrococcales</taxon>
        <taxon>Micrococcaceae</taxon>
        <taxon>Arthrobacter</taxon>
    </lineage>
</organism>
<dbReference type="Proteomes" id="UP000295411">
    <property type="component" value="Unassembled WGS sequence"/>
</dbReference>
<reference evidence="1 2" key="1">
    <citation type="submission" date="2019-03" db="EMBL/GenBank/DDBJ databases">
        <title>Arthrobacter sp. nov., an bacterium isolated from biocrust in Mu Us Desert.</title>
        <authorList>
            <person name="Lixiong L."/>
        </authorList>
    </citation>
    <scope>NUCLEOTIDE SEQUENCE [LARGE SCALE GENOMIC DNA]</scope>
    <source>
        <strain evidence="1 2">SLN-3</strain>
    </source>
</reference>
<dbReference type="EMBL" id="SMTK01000006">
    <property type="protein sequence ID" value="TDK23511.1"/>
    <property type="molecule type" value="Genomic_DNA"/>
</dbReference>